<evidence type="ECO:0000256" key="1">
    <source>
        <dbReference type="SAM" id="MobiDB-lite"/>
    </source>
</evidence>
<dbReference type="Proteomes" id="UP000565286">
    <property type="component" value="Unassembled WGS sequence"/>
</dbReference>
<evidence type="ECO:0000313" key="2">
    <source>
        <dbReference type="EMBL" id="MBB3947965.1"/>
    </source>
</evidence>
<dbReference type="EMBL" id="JACIDV010000013">
    <property type="protein sequence ID" value="MBB3947965.1"/>
    <property type="molecule type" value="Genomic_DNA"/>
</dbReference>
<keyword evidence="3" id="KW-1185">Reference proteome</keyword>
<dbReference type="RefSeq" id="WP_174153062.1">
    <property type="nucleotide sequence ID" value="NZ_JAAMCM010000007.1"/>
</dbReference>
<organism evidence="2 3">
    <name type="scientific">Rhizobium skierniewicense</name>
    <dbReference type="NCBI Taxonomy" id="984260"/>
    <lineage>
        <taxon>Bacteria</taxon>
        <taxon>Pseudomonadati</taxon>
        <taxon>Pseudomonadota</taxon>
        <taxon>Alphaproteobacteria</taxon>
        <taxon>Hyphomicrobiales</taxon>
        <taxon>Rhizobiaceae</taxon>
        <taxon>Rhizobium/Agrobacterium group</taxon>
        <taxon>Rhizobium</taxon>
    </lineage>
</organism>
<name>A0A7W6C935_9HYPH</name>
<sequence>MSKIVDQLISGVIKGAMSEILKKTGVRQTRRTKRRAKASTSLGGGIVGRVLKAALGDRKTRVAKKQVSKRRTAAARSRQR</sequence>
<proteinExistence type="predicted"/>
<evidence type="ECO:0000313" key="3">
    <source>
        <dbReference type="Proteomes" id="UP000565286"/>
    </source>
</evidence>
<feature type="region of interest" description="Disordered" evidence="1">
    <location>
        <begin position="58"/>
        <end position="80"/>
    </location>
</feature>
<comment type="caution">
    <text evidence="2">The sequence shown here is derived from an EMBL/GenBank/DDBJ whole genome shotgun (WGS) entry which is preliminary data.</text>
</comment>
<dbReference type="AlphaFoldDB" id="A0A7W6C935"/>
<feature type="compositionally biased region" description="Basic residues" evidence="1">
    <location>
        <begin position="61"/>
        <end position="80"/>
    </location>
</feature>
<gene>
    <name evidence="2" type="ORF">GGQ73_003938</name>
</gene>
<reference evidence="2 3" key="1">
    <citation type="submission" date="2020-08" db="EMBL/GenBank/DDBJ databases">
        <title>Genomic Encyclopedia of Type Strains, Phase IV (KMG-IV): sequencing the most valuable type-strain genomes for metagenomic binning, comparative biology and taxonomic classification.</title>
        <authorList>
            <person name="Goeker M."/>
        </authorList>
    </citation>
    <scope>NUCLEOTIDE SEQUENCE [LARGE SCALE GENOMIC DNA]</scope>
    <source>
        <strain evidence="2 3">DSM 26438</strain>
    </source>
</reference>
<accession>A0A7W6C935</accession>
<protein>
    <submittedName>
        <fullName evidence="2">Uncharacterized protein</fullName>
    </submittedName>
</protein>